<evidence type="ECO:0000313" key="1">
    <source>
        <dbReference type="EMBL" id="KKQ66790.1"/>
    </source>
</evidence>
<reference evidence="1 2" key="1">
    <citation type="journal article" date="2015" name="Nature">
        <title>rRNA introns, odd ribosomes, and small enigmatic genomes across a large radiation of phyla.</title>
        <authorList>
            <person name="Brown C.T."/>
            <person name="Hug L.A."/>
            <person name="Thomas B.C."/>
            <person name="Sharon I."/>
            <person name="Castelle C.J."/>
            <person name="Singh A."/>
            <person name="Wilkins M.J."/>
            <person name="Williams K.H."/>
            <person name="Banfield J.F."/>
        </authorList>
    </citation>
    <scope>NUCLEOTIDE SEQUENCE [LARGE SCALE GENOMIC DNA]</scope>
</reference>
<organism evidence="1 2">
    <name type="scientific">Candidatus Daviesbacteria bacterium GW2011_GWA2_38_24</name>
    <dbReference type="NCBI Taxonomy" id="1618422"/>
    <lineage>
        <taxon>Bacteria</taxon>
        <taxon>Candidatus Daviesiibacteriota</taxon>
    </lineage>
</organism>
<dbReference type="Proteomes" id="UP000034235">
    <property type="component" value="Unassembled WGS sequence"/>
</dbReference>
<dbReference type="Gene3D" id="2.60.120.1140">
    <property type="entry name" value="Protein of unknown function DUF192"/>
    <property type="match status" value="1"/>
</dbReference>
<comment type="caution">
    <text evidence="1">The sequence shown here is derived from an EMBL/GenBank/DDBJ whole genome shotgun (WGS) entry which is preliminary data.</text>
</comment>
<evidence type="ECO:0000313" key="2">
    <source>
        <dbReference type="Proteomes" id="UP000034235"/>
    </source>
</evidence>
<proteinExistence type="predicted"/>
<gene>
    <name evidence="1" type="ORF">US86_C0003G0033</name>
</gene>
<name>A0A0G0JUS3_9BACT</name>
<protein>
    <submittedName>
        <fullName evidence="1">Uncharacterized protein</fullName>
    </submittedName>
</protein>
<accession>A0A0G0JUS3</accession>
<dbReference type="EMBL" id="LBUP01000003">
    <property type="protein sequence ID" value="KKQ66790.1"/>
    <property type="molecule type" value="Genomic_DNA"/>
</dbReference>
<dbReference type="AlphaFoldDB" id="A0A0G0JUS3"/>
<dbReference type="InterPro" id="IPR038695">
    <property type="entry name" value="Saro_0823-like_sf"/>
</dbReference>
<sequence>MVIKNLTNKNILSIDAKICSSIFDKLLGMLNKNNPRTLIFYTRFGVHTFGLIKPIDVLVLDKQDRVVKLKKSLKPNSLFFWNPKYSLVIEVPEKTIEKTKTYIGDKMIIESS</sequence>